<keyword evidence="1" id="KW-0472">Membrane</keyword>
<comment type="caution">
    <text evidence="2">The sequence shown here is derived from an EMBL/GenBank/DDBJ whole genome shotgun (WGS) entry which is preliminary data.</text>
</comment>
<protein>
    <submittedName>
        <fullName evidence="2">Uncharacterized protein</fullName>
    </submittedName>
</protein>
<evidence type="ECO:0000313" key="3">
    <source>
        <dbReference type="Proteomes" id="UP000243006"/>
    </source>
</evidence>
<keyword evidence="1" id="KW-1133">Transmembrane helix</keyword>
<evidence type="ECO:0000256" key="1">
    <source>
        <dbReference type="SAM" id="Phobius"/>
    </source>
</evidence>
<dbReference type="EMBL" id="LVZM01005374">
    <property type="protein sequence ID" value="OUC47053.1"/>
    <property type="molecule type" value="Genomic_DNA"/>
</dbReference>
<sequence length="116" mass="12814">MHLPTDIGLITCQYNVLSMLTPFLCNNYIFLLSFLSVYNLLSEFFGRPPPSHLKITTFIVMPLVTTIACITAVLVCGMDAVAVLKIGQSDATLVIRTATPSMTNCGNSLLYMFPYR</sequence>
<proteinExistence type="predicted"/>
<reference evidence="2 3" key="1">
    <citation type="submission" date="2015-04" db="EMBL/GenBank/DDBJ databases">
        <title>Draft genome of the roundworm Trichinella nativa.</title>
        <authorList>
            <person name="Mitreva M."/>
        </authorList>
    </citation>
    <scope>NUCLEOTIDE SEQUENCE [LARGE SCALE GENOMIC DNA]</scope>
    <source>
        <strain evidence="2 3">ISS45</strain>
    </source>
</reference>
<gene>
    <name evidence="2" type="ORF">D917_07222</name>
</gene>
<name>A0A1Y3EPJ0_9BILA</name>
<feature type="transmembrane region" description="Helical" evidence="1">
    <location>
        <begin position="53"/>
        <end position="75"/>
    </location>
</feature>
<evidence type="ECO:0000313" key="2">
    <source>
        <dbReference type="EMBL" id="OUC47053.1"/>
    </source>
</evidence>
<dbReference type="AlphaFoldDB" id="A0A1Y3EPJ0"/>
<organism evidence="2 3">
    <name type="scientific">Trichinella nativa</name>
    <dbReference type="NCBI Taxonomy" id="6335"/>
    <lineage>
        <taxon>Eukaryota</taxon>
        <taxon>Metazoa</taxon>
        <taxon>Ecdysozoa</taxon>
        <taxon>Nematoda</taxon>
        <taxon>Enoplea</taxon>
        <taxon>Dorylaimia</taxon>
        <taxon>Trichinellida</taxon>
        <taxon>Trichinellidae</taxon>
        <taxon>Trichinella</taxon>
    </lineage>
</organism>
<accession>A0A1Y3EPJ0</accession>
<dbReference type="Proteomes" id="UP000243006">
    <property type="component" value="Unassembled WGS sequence"/>
</dbReference>
<feature type="transmembrane region" description="Helical" evidence="1">
    <location>
        <begin position="20"/>
        <end position="41"/>
    </location>
</feature>
<keyword evidence="1" id="KW-0812">Transmembrane</keyword>